<dbReference type="NCBIfam" id="NF001965">
    <property type="entry name" value="PRK00742.1"/>
    <property type="match status" value="1"/>
</dbReference>
<evidence type="ECO:0000313" key="11">
    <source>
        <dbReference type="Proteomes" id="UP000178735"/>
    </source>
</evidence>
<feature type="modified residue" description="4-aspartylphosphate" evidence="5 7">
    <location>
        <position position="42"/>
    </location>
</feature>
<evidence type="ECO:0000256" key="2">
    <source>
        <dbReference type="ARBA" id="ARBA00022500"/>
    </source>
</evidence>
<organism evidence="10 11">
    <name type="scientific">Candidatus Wallbacteria bacterium GWC2_49_35</name>
    <dbReference type="NCBI Taxonomy" id="1817813"/>
    <lineage>
        <taxon>Bacteria</taxon>
        <taxon>Candidatus Walliibacteriota</taxon>
    </lineage>
</organism>
<dbReference type="Pfam" id="PF00072">
    <property type="entry name" value="Response_reg"/>
    <property type="match status" value="1"/>
</dbReference>
<dbReference type="Gene3D" id="3.40.50.180">
    <property type="entry name" value="Methylesterase CheB, C-terminal domain"/>
    <property type="match status" value="1"/>
</dbReference>
<evidence type="ECO:0000256" key="1">
    <source>
        <dbReference type="ARBA" id="ARBA00022490"/>
    </source>
</evidence>
<dbReference type="InterPro" id="IPR035909">
    <property type="entry name" value="CheB_C"/>
</dbReference>
<feature type="active site" evidence="5 6">
    <location>
        <position position="287"/>
    </location>
</feature>
<sequence>MRKIITDILNNSGKVRVLDTAMNGQAALQKIEALNPDVITLDVDMPIMDGFTCLKKIMDARPRPVIMLSGLTQEGALLTIRCLEAGAFDFVSKPLGGLSKDIEKVAEEILEKVIEAFNNKNRIAIKKMAQKKDEAAAAAISADKKNGMARPAAGASSCVVGIGISTGGPVALRQVIPLLPPDFPGTVLVQHMPDTFTKAFAQRLDTESQVEVKEAEDGDLIKVGRVLVAPGNFHVRVKKDRGFLRVCLSKEDPVSGHRPSADVLFQSMAEEVGSRSVAVIMTGMGRDGATGIGLIKRAGGYAMAQDESSCTVFGMPKVAINEDAVNEVVTLSKISSRLIAVSNQKK</sequence>
<dbReference type="Pfam" id="PF01339">
    <property type="entry name" value="CheB_methylest"/>
    <property type="match status" value="1"/>
</dbReference>
<dbReference type="CDD" id="cd17541">
    <property type="entry name" value="REC_CheB-like"/>
    <property type="match status" value="1"/>
</dbReference>
<evidence type="ECO:0000259" key="8">
    <source>
        <dbReference type="PROSITE" id="PS50110"/>
    </source>
</evidence>
<comment type="subcellular location">
    <subcellularLocation>
        <location evidence="5">Cytoplasm</location>
    </subcellularLocation>
</comment>
<evidence type="ECO:0000256" key="4">
    <source>
        <dbReference type="ARBA" id="ARBA00048267"/>
    </source>
</evidence>
<feature type="domain" description="Response regulatory" evidence="8">
    <location>
        <begin position="1"/>
        <end position="108"/>
    </location>
</feature>
<dbReference type="EC" id="3.5.1.44" evidence="5"/>
<dbReference type="AlphaFoldDB" id="A0A1F7WRG4"/>
<dbReference type="Gene3D" id="3.40.50.2300">
    <property type="match status" value="1"/>
</dbReference>
<evidence type="ECO:0000256" key="7">
    <source>
        <dbReference type="PROSITE-ProRule" id="PRU00169"/>
    </source>
</evidence>
<evidence type="ECO:0000256" key="6">
    <source>
        <dbReference type="PROSITE-ProRule" id="PRU00050"/>
    </source>
</evidence>
<comment type="caution">
    <text evidence="10">The sequence shown here is derived from an EMBL/GenBank/DDBJ whole genome shotgun (WGS) entry which is preliminary data.</text>
</comment>
<feature type="domain" description="CheB-type methylesterase" evidence="9">
    <location>
        <begin position="153"/>
        <end position="345"/>
    </location>
</feature>
<evidence type="ECO:0000313" key="10">
    <source>
        <dbReference type="EMBL" id="OGM05362.1"/>
    </source>
</evidence>
<evidence type="ECO:0000256" key="5">
    <source>
        <dbReference type="HAMAP-Rule" id="MF_00099"/>
    </source>
</evidence>
<dbReference type="PANTHER" id="PTHR42872:SF6">
    <property type="entry name" value="PROTEIN-GLUTAMATE METHYLESTERASE_PROTEIN-GLUTAMINE GLUTAMINASE"/>
    <property type="match status" value="1"/>
</dbReference>
<dbReference type="SUPFAM" id="SSF52172">
    <property type="entry name" value="CheY-like"/>
    <property type="match status" value="1"/>
</dbReference>
<dbReference type="InterPro" id="IPR011006">
    <property type="entry name" value="CheY-like_superfamily"/>
</dbReference>
<name>A0A1F7WRG4_9BACT</name>
<keyword evidence="1 5" id="KW-0963">Cytoplasm</keyword>
<keyword evidence="3 5" id="KW-0378">Hydrolase</keyword>
<dbReference type="PROSITE" id="PS50122">
    <property type="entry name" value="CHEB"/>
    <property type="match status" value="1"/>
</dbReference>
<dbReference type="GO" id="GO:0006935">
    <property type="term" value="P:chemotaxis"/>
    <property type="evidence" value="ECO:0007669"/>
    <property type="project" value="UniProtKB-UniRule"/>
</dbReference>
<feature type="active site" evidence="5 6">
    <location>
        <position position="165"/>
    </location>
</feature>
<comment type="catalytic activity">
    <reaction evidence="5">
        <text>L-glutaminyl-[protein] + H2O = L-glutamyl-[protein] + NH4(+)</text>
        <dbReference type="Rhea" id="RHEA:16441"/>
        <dbReference type="Rhea" id="RHEA-COMP:10207"/>
        <dbReference type="Rhea" id="RHEA-COMP:10208"/>
        <dbReference type="ChEBI" id="CHEBI:15377"/>
        <dbReference type="ChEBI" id="CHEBI:28938"/>
        <dbReference type="ChEBI" id="CHEBI:29973"/>
        <dbReference type="ChEBI" id="CHEBI:30011"/>
        <dbReference type="EC" id="3.5.1.44"/>
    </reaction>
</comment>
<accession>A0A1F7WRG4</accession>
<dbReference type="GO" id="GO:0005737">
    <property type="term" value="C:cytoplasm"/>
    <property type="evidence" value="ECO:0007669"/>
    <property type="project" value="UniProtKB-SubCell"/>
</dbReference>
<dbReference type="GO" id="GO:0000156">
    <property type="term" value="F:phosphorelay response regulator activity"/>
    <property type="evidence" value="ECO:0007669"/>
    <property type="project" value="InterPro"/>
</dbReference>
<dbReference type="SMART" id="SM00448">
    <property type="entry name" value="REC"/>
    <property type="match status" value="1"/>
</dbReference>
<dbReference type="PANTHER" id="PTHR42872">
    <property type="entry name" value="PROTEIN-GLUTAMATE METHYLESTERASE/PROTEIN-GLUTAMINE GLUTAMINASE"/>
    <property type="match status" value="1"/>
</dbReference>
<dbReference type="InterPro" id="IPR000673">
    <property type="entry name" value="Sig_transdc_resp-reg_Me-estase"/>
</dbReference>
<dbReference type="Proteomes" id="UP000178735">
    <property type="component" value="Unassembled WGS sequence"/>
</dbReference>
<dbReference type="PROSITE" id="PS50110">
    <property type="entry name" value="RESPONSE_REGULATORY"/>
    <property type="match status" value="1"/>
</dbReference>
<dbReference type="STRING" id="1817813.A2008_01110"/>
<comment type="PTM">
    <text evidence="5">Phosphorylated by CheA. Phosphorylation of the N-terminal regulatory domain activates the methylesterase activity.</text>
</comment>
<dbReference type="EC" id="3.1.1.61" evidence="5"/>
<proteinExistence type="inferred from homology"/>
<comment type="function">
    <text evidence="5">Involved in chemotaxis. Part of a chemotaxis signal transduction system that modulates chemotaxis in response to various stimuli. Catalyzes the demethylation of specific methylglutamate residues introduced into the chemoreceptors (methyl-accepting chemotaxis proteins or MCP) by CheR. Also mediates the irreversible deamidation of specific glutamine residues to glutamic acid.</text>
</comment>
<dbReference type="GO" id="GO:0050568">
    <property type="term" value="F:protein-glutamine glutaminase activity"/>
    <property type="evidence" value="ECO:0007669"/>
    <property type="project" value="UniProtKB-UniRule"/>
</dbReference>
<gene>
    <name evidence="5" type="primary">cheB</name>
    <name evidence="10" type="ORF">A2008_01110</name>
</gene>
<keyword evidence="5 7" id="KW-0597">Phosphoprotein</keyword>
<dbReference type="CDD" id="cd16432">
    <property type="entry name" value="CheB_Rec"/>
    <property type="match status" value="1"/>
</dbReference>
<comment type="similarity">
    <text evidence="5">Belongs to the CheB family.</text>
</comment>
<reference evidence="10 11" key="1">
    <citation type="journal article" date="2016" name="Nat. Commun.">
        <title>Thousands of microbial genomes shed light on interconnected biogeochemical processes in an aquifer system.</title>
        <authorList>
            <person name="Anantharaman K."/>
            <person name="Brown C.T."/>
            <person name="Hug L.A."/>
            <person name="Sharon I."/>
            <person name="Castelle C.J."/>
            <person name="Probst A.J."/>
            <person name="Thomas B.C."/>
            <person name="Singh A."/>
            <person name="Wilkins M.J."/>
            <person name="Karaoz U."/>
            <person name="Brodie E.L."/>
            <person name="Williams K.H."/>
            <person name="Hubbard S.S."/>
            <person name="Banfield J.F."/>
        </authorList>
    </citation>
    <scope>NUCLEOTIDE SEQUENCE [LARGE SCALE GENOMIC DNA]</scope>
</reference>
<dbReference type="InterPro" id="IPR008248">
    <property type="entry name" value="CheB-like"/>
</dbReference>
<keyword evidence="2 5" id="KW-0145">Chemotaxis</keyword>
<dbReference type="SUPFAM" id="SSF52738">
    <property type="entry name" value="Methylesterase CheB, C-terminal domain"/>
    <property type="match status" value="1"/>
</dbReference>
<feature type="active site" evidence="5 6">
    <location>
        <position position="191"/>
    </location>
</feature>
<protein>
    <recommendedName>
        <fullName evidence="5">Protein-glutamate methylesterase/protein-glutamine glutaminase</fullName>
        <ecNumber evidence="5">3.1.1.61</ecNumber>
        <ecNumber evidence="5">3.5.1.44</ecNumber>
    </recommendedName>
</protein>
<evidence type="ECO:0000259" key="9">
    <source>
        <dbReference type="PROSITE" id="PS50122"/>
    </source>
</evidence>
<dbReference type="HAMAP" id="MF_00099">
    <property type="entry name" value="CheB_chemtxs"/>
    <property type="match status" value="1"/>
</dbReference>
<dbReference type="InterPro" id="IPR001789">
    <property type="entry name" value="Sig_transdc_resp-reg_receiver"/>
</dbReference>
<comment type="domain">
    <text evidence="5">Contains a C-terminal catalytic domain, and an N-terminal region which modulates catalytic activity.</text>
</comment>
<comment type="catalytic activity">
    <reaction evidence="4 5">
        <text>[protein]-L-glutamate 5-O-methyl ester + H2O = L-glutamyl-[protein] + methanol + H(+)</text>
        <dbReference type="Rhea" id="RHEA:23236"/>
        <dbReference type="Rhea" id="RHEA-COMP:10208"/>
        <dbReference type="Rhea" id="RHEA-COMP:10311"/>
        <dbReference type="ChEBI" id="CHEBI:15377"/>
        <dbReference type="ChEBI" id="CHEBI:15378"/>
        <dbReference type="ChEBI" id="CHEBI:17790"/>
        <dbReference type="ChEBI" id="CHEBI:29973"/>
        <dbReference type="ChEBI" id="CHEBI:82795"/>
        <dbReference type="EC" id="3.1.1.61"/>
    </reaction>
</comment>
<dbReference type="PIRSF" id="PIRSF000876">
    <property type="entry name" value="RR_chemtxs_CheB"/>
    <property type="match status" value="1"/>
</dbReference>
<dbReference type="EMBL" id="MGFH01000117">
    <property type="protein sequence ID" value="OGM05362.1"/>
    <property type="molecule type" value="Genomic_DNA"/>
</dbReference>
<evidence type="ECO:0000256" key="3">
    <source>
        <dbReference type="ARBA" id="ARBA00022801"/>
    </source>
</evidence>
<dbReference type="GO" id="GO:0008984">
    <property type="term" value="F:protein-glutamate methylesterase activity"/>
    <property type="evidence" value="ECO:0007669"/>
    <property type="project" value="UniProtKB-UniRule"/>
</dbReference>